<reference evidence="21" key="2">
    <citation type="submission" date="2014-02" db="EMBL/GenBank/DDBJ databases">
        <title>Complete DNA sequence of /Kuraishia capsulata/ illustrates novel genomic features among budding yeasts (/Saccharomycotina/).</title>
        <authorList>
            <person name="Morales L."/>
            <person name="Noel B."/>
            <person name="Porcel B."/>
            <person name="Marcet-Houben M."/>
            <person name="Hullo M-F."/>
            <person name="Sacerdot C."/>
            <person name="Tekaia F."/>
            <person name="Leh-Louis V."/>
            <person name="Despons L."/>
            <person name="Khanna V."/>
            <person name="Aury J-M."/>
            <person name="Barbe V."/>
            <person name="Couloux A."/>
            <person name="Labadie K."/>
            <person name="Pelletier E."/>
            <person name="Souciet J-L."/>
            <person name="Boekhout T."/>
            <person name="Gabaldon T."/>
            <person name="Wincker P."/>
            <person name="Dujon B."/>
        </authorList>
    </citation>
    <scope>NUCLEOTIDE SEQUENCE</scope>
    <source>
        <strain evidence="21">CBS 1993</strain>
    </source>
</reference>
<evidence type="ECO:0000256" key="10">
    <source>
        <dbReference type="ARBA" id="ARBA00022946"/>
    </source>
</evidence>
<feature type="domain" description="Dynamin-type G" evidence="20">
    <location>
        <begin position="213"/>
        <end position="484"/>
    </location>
</feature>
<dbReference type="PANTHER" id="PTHR11566">
    <property type="entry name" value="DYNAMIN"/>
    <property type="match status" value="1"/>
</dbReference>
<dbReference type="PROSITE" id="PS51718">
    <property type="entry name" value="G_DYNAMIN_2"/>
    <property type="match status" value="1"/>
</dbReference>
<keyword evidence="8" id="KW-0378">Hydrolase</keyword>
<dbReference type="AlphaFoldDB" id="W6MJS8"/>
<feature type="region of interest" description="Disordered" evidence="18">
    <location>
        <begin position="165"/>
        <end position="191"/>
    </location>
</feature>
<evidence type="ECO:0000256" key="18">
    <source>
        <dbReference type="SAM" id="MobiDB-lite"/>
    </source>
</evidence>
<reference evidence="21" key="1">
    <citation type="submission" date="2013-12" db="EMBL/GenBank/DDBJ databases">
        <authorList>
            <person name="Genoscope - CEA"/>
        </authorList>
    </citation>
    <scope>NUCLEOTIDE SEQUENCE</scope>
    <source>
        <strain evidence="21">CBS 1993</strain>
    </source>
</reference>
<dbReference type="Pfam" id="PF24550">
    <property type="entry name" value="LIS_MGM1"/>
    <property type="match status" value="1"/>
</dbReference>
<dbReference type="GO" id="GO:1901612">
    <property type="term" value="F:cardiolipin binding"/>
    <property type="evidence" value="ECO:0007669"/>
    <property type="project" value="EnsemblFungi"/>
</dbReference>
<dbReference type="GO" id="GO:0005886">
    <property type="term" value="C:plasma membrane"/>
    <property type="evidence" value="ECO:0007669"/>
    <property type="project" value="TreeGrafter"/>
</dbReference>
<dbReference type="PROSITE" id="PS51388">
    <property type="entry name" value="GED"/>
    <property type="match status" value="1"/>
</dbReference>
<evidence type="ECO:0000256" key="1">
    <source>
        <dbReference type="ARBA" id="ARBA00004273"/>
    </source>
</evidence>
<keyword evidence="10" id="KW-0809">Transit peptide</keyword>
<dbReference type="GO" id="GO:0000001">
    <property type="term" value="P:mitochondrion inheritance"/>
    <property type="evidence" value="ECO:0007669"/>
    <property type="project" value="EnsemblFungi"/>
</dbReference>
<dbReference type="InterPro" id="IPR027417">
    <property type="entry name" value="P-loop_NTPase"/>
</dbReference>
<keyword evidence="5" id="KW-0479">Metal-binding</keyword>
<dbReference type="HOGENOM" id="CLU_008640_0_1_1"/>
<dbReference type="GO" id="GO:0005758">
    <property type="term" value="C:mitochondrial intermembrane space"/>
    <property type="evidence" value="ECO:0007669"/>
    <property type="project" value="UniProtKB-SubCell"/>
</dbReference>
<evidence type="ECO:0000256" key="9">
    <source>
        <dbReference type="ARBA" id="ARBA00022842"/>
    </source>
</evidence>
<dbReference type="EMBL" id="HG793126">
    <property type="protein sequence ID" value="CDK26243.1"/>
    <property type="molecule type" value="Genomic_DNA"/>
</dbReference>
<keyword evidence="13 17" id="KW-0342">GTP-binding</keyword>
<dbReference type="RefSeq" id="XP_022458250.1">
    <property type="nucleotide sequence ID" value="XM_022604472.1"/>
</dbReference>
<evidence type="ECO:0000259" key="19">
    <source>
        <dbReference type="PROSITE" id="PS51388"/>
    </source>
</evidence>
<dbReference type="GO" id="GO:0042407">
    <property type="term" value="P:cristae formation"/>
    <property type="evidence" value="ECO:0007669"/>
    <property type="project" value="EnsemblFungi"/>
</dbReference>
<feature type="domain" description="GED" evidence="19">
    <location>
        <begin position="763"/>
        <end position="855"/>
    </location>
</feature>
<dbReference type="InterPro" id="IPR020850">
    <property type="entry name" value="GED_dom"/>
</dbReference>
<keyword evidence="9" id="KW-0460">Magnesium</keyword>
<dbReference type="Proteomes" id="UP000019384">
    <property type="component" value="Unassembled WGS sequence"/>
</dbReference>
<evidence type="ECO:0000256" key="6">
    <source>
        <dbReference type="ARBA" id="ARBA00022741"/>
    </source>
</evidence>
<keyword evidence="4" id="KW-0812">Transmembrane</keyword>
<dbReference type="SUPFAM" id="SSF52540">
    <property type="entry name" value="P-loop containing nucleoside triphosphate hydrolases"/>
    <property type="match status" value="1"/>
</dbReference>
<sequence length="860" mass="95758">MLGIRCIGLPSFKRVACSSIRAGPLCRIRPLSSSSPSPFHSLKHQIKAPLVESLVRNGGRQFSIFSIGKVAGKIVRVPAAVGGSLAAAGTYVAYKVEQASSYTQDQLGKVKDITDGVMDSFSGLWDKVGSIGGGSDGGGSGGGDDGVALGSGTAAAAVGLVSDDDDETLIGDDSEEDEDEEFEEDPTSNDMLNLTRQMIEIRSLLLNVDGSHTLKLPSIVVIGSQSSGKSSVLESIVGQEFLPKGSNMVTRRPIELTLINSPEQASEIAEFPALKMYNLTDFQTVQKVLFDLNMAVPLNEAISNDPIQLTIKSPRVPDLSLVDLPGYIQIEAADQPTELKTKIRELCNRYLENPNIILAISAADVDLANSSALRAAKQADPKGERTIGVITKLDLVTPERAKEILTNKKYPLRMGYVGVITKSPSQTSLFRRKTGIQAYVAQQNYEFSYFKEHKSQFDGTSVGTRLLKKKLMKVLEKSMGESLRPMYLNVQQELEETAYQFKVEFNDRSLTPETYLASCVDILKGSVKEFSERFGRPELRSLLKSELDQRVLDLLAQRYWNRPGSLELTNLDELSASNSQDVYWHRKLDLAYNSLTKLGIGRLSTGLITDSIMSEISNLISGTPLRNHPLMCDVIQECALNVLNSKFYSTADQVENCIKPYKYEIEIEDREWSKSRTHSVQLLKEELRHCDGEFNALKNHIGGRKLNQIIQYLETGDKSKDVESINFSPQLIEHGKHGVFLKNRAALIKMRLTGINSSACKFKENKYKCPEIFMDVVSEKLTTTAVLFLNVELLSDFYYNFPRELDMKLSSLTRDQVEQFAKEDTKVRRHVELQQRKELLELVQNKIEDVLSLQKYKNGK</sequence>
<evidence type="ECO:0000259" key="20">
    <source>
        <dbReference type="PROSITE" id="PS51718"/>
    </source>
</evidence>
<comment type="similarity">
    <text evidence="17">Belongs to the TRAFAC class dynamin-like GTPase superfamily. Dynamin/Fzo/YdjA family.</text>
</comment>
<gene>
    <name evidence="21" type="ORF">KUCA_T00002214001</name>
</gene>
<dbReference type="GO" id="GO:0005874">
    <property type="term" value="C:microtubule"/>
    <property type="evidence" value="ECO:0007669"/>
    <property type="project" value="TreeGrafter"/>
</dbReference>
<evidence type="ECO:0000256" key="11">
    <source>
        <dbReference type="ARBA" id="ARBA00022989"/>
    </source>
</evidence>
<accession>W6MJS8</accession>
<dbReference type="PROSITE" id="PS00410">
    <property type="entry name" value="G_DYNAMIN_1"/>
    <property type="match status" value="1"/>
</dbReference>
<dbReference type="GO" id="GO:1990626">
    <property type="term" value="P:mitochondrial outer membrane fusion"/>
    <property type="evidence" value="ECO:0007669"/>
    <property type="project" value="EnsemblFungi"/>
</dbReference>
<dbReference type="InterPro" id="IPR056495">
    <property type="entry name" value="LIS_MGM1"/>
</dbReference>
<dbReference type="Pfam" id="PF01031">
    <property type="entry name" value="Dynamin_M"/>
    <property type="match status" value="1"/>
</dbReference>
<evidence type="ECO:0000313" key="22">
    <source>
        <dbReference type="Proteomes" id="UP000019384"/>
    </source>
</evidence>
<dbReference type="GO" id="GO:0008017">
    <property type="term" value="F:microtubule binding"/>
    <property type="evidence" value="ECO:0007669"/>
    <property type="project" value="TreeGrafter"/>
</dbReference>
<evidence type="ECO:0000256" key="7">
    <source>
        <dbReference type="ARBA" id="ARBA00022792"/>
    </source>
</evidence>
<dbReference type="GO" id="GO:0046872">
    <property type="term" value="F:metal ion binding"/>
    <property type="evidence" value="ECO:0007669"/>
    <property type="project" value="UniProtKB-KW"/>
</dbReference>
<dbReference type="SMART" id="SM00053">
    <property type="entry name" value="DYNc"/>
    <property type="match status" value="1"/>
</dbReference>
<dbReference type="FunFam" id="3.40.50.300:FF:000741">
    <property type="entry name" value="Putative mitochondrial dynamin GTPase"/>
    <property type="match status" value="1"/>
</dbReference>
<evidence type="ECO:0000256" key="17">
    <source>
        <dbReference type="RuleBase" id="RU003932"/>
    </source>
</evidence>
<name>W6MJS8_9ASCO</name>
<dbReference type="EC" id="3.6.5.5" evidence="3"/>
<dbReference type="InterPro" id="IPR001401">
    <property type="entry name" value="Dynamin_GTPase"/>
</dbReference>
<dbReference type="GO" id="GO:0031623">
    <property type="term" value="P:receptor internalization"/>
    <property type="evidence" value="ECO:0007669"/>
    <property type="project" value="TreeGrafter"/>
</dbReference>
<dbReference type="InterPro" id="IPR019762">
    <property type="entry name" value="Dynamin_GTPase_CS"/>
</dbReference>
<dbReference type="GO" id="GO:0080025">
    <property type="term" value="F:phosphatidylinositol-3,5-bisphosphate binding"/>
    <property type="evidence" value="ECO:0007669"/>
    <property type="project" value="EnsemblFungi"/>
</dbReference>
<evidence type="ECO:0000256" key="16">
    <source>
        <dbReference type="ARBA" id="ARBA00048040"/>
    </source>
</evidence>
<dbReference type="GO" id="GO:0005741">
    <property type="term" value="C:mitochondrial outer membrane"/>
    <property type="evidence" value="ECO:0007669"/>
    <property type="project" value="EnsemblFungi"/>
</dbReference>
<dbReference type="GO" id="GO:0140523">
    <property type="term" value="F:GTPase-dependent fusogenic activity"/>
    <property type="evidence" value="ECO:0007669"/>
    <property type="project" value="EnsemblFungi"/>
</dbReference>
<dbReference type="InterPro" id="IPR000375">
    <property type="entry name" value="Dynamin_stalk"/>
</dbReference>
<evidence type="ECO:0000256" key="8">
    <source>
        <dbReference type="ARBA" id="ARBA00022801"/>
    </source>
</evidence>
<protein>
    <recommendedName>
        <fullName evidence="3">dynamin GTPase</fullName>
        <ecNumber evidence="3">3.6.5.5</ecNumber>
    </recommendedName>
</protein>
<keyword evidence="12" id="KW-0496">Mitochondrion</keyword>
<evidence type="ECO:0000256" key="13">
    <source>
        <dbReference type="ARBA" id="ARBA00023134"/>
    </source>
</evidence>
<evidence type="ECO:0000256" key="5">
    <source>
        <dbReference type="ARBA" id="ARBA00022723"/>
    </source>
</evidence>
<dbReference type="STRING" id="1382522.W6MJS8"/>
<proteinExistence type="inferred from homology"/>
<dbReference type="GO" id="GO:0097749">
    <property type="term" value="P:membrane tubulation"/>
    <property type="evidence" value="ECO:0007669"/>
    <property type="project" value="EnsemblFungi"/>
</dbReference>
<dbReference type="GO" id="GO:0001786">
    <property type="term" value="F:phosphatidylserine binding"/>
    <property type="evidence" value="ECO:0007669"/>
    <property type="project" value="EnsemblFungi"/>
</dbReference>
<evidence type="ECO:0000256" key="12">
    <source>
        <dbReference type="ARBA" id="ARBA00023128"/>
    </source>
</evidence>
<feature type="compositionally biased region" description="Acidic residues" evidence="18">
    <location>
        <begin position="165"/>
        <end position="187"/>
    </location>
</feature>
<organism evidence="21 22">
    <name type="scientific">Kuraishia capsulata CBS 1993</name>
    <dbReference type="NCBI Taxonomy" id="1382522"/>
    <lineage>
        <taxon>Eukaryota</taxon>
        <taxon>Fungi</taxon>
        <taxon>Dikarya</taxon>
        <taxon>Ascomycota</taxon>
        <taxon>Saccharomycotina</taxon>
        <taxon>Pichiomycetes</taxon>
        <taxon>Pichiales</taxon>
        <taxon>Pichiaceae</taxon>
        <taxon>Kuraishia</taxon>
    </lineage>
</organism>
<keyword evidence="14" id="KW-0472">Membrane</keyword>
<evidence type="ECO:0000256" key="4">
    <source>
        <dbReference type="ARBA" id="ARBA00022692"/>
    </source>
</evidence>
<dbReference type="GO" id="GO:0030061">
    <property type="term" value="C:mitochondrial crista"/>
    <property type="evidence" value="ECO:0007669"/>
    <property type="project" value="EnsemblFungi"/>
</dbReference>
<dbReference type="Gene3D" id="3.40.50.300">
    <property type="entry name" value="P-loop containing nucleotide triphosphate hydrolases"/>
    <property type="match status" value="1"/>
</dbReference>
<dbReference type="GO" id="GO:0070300">
    <property type="term" value="F:phosphatidic acid binding"/>
    <property type="evidence" value="ECO:0007669"/>
    <property type="project" value="EnsemblFungi"/>
</dbReference>
<dbReference type="PANTHER" id="PTHR11566:SF212">
    <property type="entry name" value="DYNAMIN"/>
    <property type="match status" value="1"/>
</dbReference>
<keyword evidence="15" id="KW-1015">Disulfide bond</keyword>
<keyword evidence="6 17" id="KW-0547">Nucleotide-binding</keyword>
<dbReference type="GO" id="GO:0097002">
    <property type="term" value="C:mitochondrial inner boundary membrane"/>
    <property type="evidence" value="ECO:0007669"/>
    <property type="project" value="EnsemblFungi"/>
</dbReference>
<evidence type="ECO:0000256" key="15">
    <source>
        <dbReference type="ARBA" id="ARBA00023157"/>
    </source>
</evidence>
<keyword evidence="11" id="KW-1133">Transmembrane helix</keyword>
<evidence type="ECO:0000256" key="14">
    <source>
        <dbReference type="ARBA" id="ARBA00023136"/>
    </source>
</evidence>
<dbReference type="InterPro" id="IPR022812">
    <property type="entry name" value="Dynamin"/>
</dbReference>
<keyword evidence="7" id="KW-0999">Mitochondrion inner membrane</keyword>
<dbReference type="CDD" id="cd08771">
    <property type="entry name" value="DLP_1"/>
    <property type="match status" value="1"/>
</dbReference>
<dbReference type="GO" id="GO:0015886">
    <property type="term" value="P:heme transport"/>
    <property type="evidence" value="ECO:0007669"/>
    <property type="project" value="EnsemblFungi"/>
</dbReference>
<comment type="catalytic activity">
    <reaction evidence="16">
        <text>GTP + H2O = GDP + phosphate + H(+)</text>
        <dbReference type="Rhea" id="RHEA:19669"/>
        <dbReference type="ChEBI" id="CHEBI:15377"/>
        <dbReference type="ChEBI" id="CHEBI:15378"/>
        <dbReference type="ChEBI" id="CHEBI:37565"/>
        <dbReference type="ChEBI" id="CHEBI:43474"/>
        <dbReference type="ChEBI" id="CHEBI:58189"/>
        <dbReference type="EC" id="3.6.5.5"/>
    </reaction>
</comment>
<dbReference type="InterPro" id="IPR045063">
    <property type="entry name" value="Dynamin_N"/>
</dbReference>
<dbReference type="InterPro" id="IPR030381">
    <property type="entry name" value="G_DYNAMIN_dom"/>
</dbReference>
<keyword evidence="22" id="KW-1185">Reference proteome</keyword>
<dbReference type="OrthoDB" id="5061070at2759"/>
<dbReference type="GO" id="GO:0097753">
    <property type="term" value="P:membrane bending"/>
    <property type="evidence" value="ECO:0007669"/>
    <property type="project" value="EnsemblFungi"/>
</dbReference>
<dbReference type="GeneID" id="34519638"/>
<dbReference type="GO" id="GO:1990627">
    <property type="term" value="P:mitochondrial inner membrane fusion"/>
    <property type="evidence" value="ECO:0007669"/>
    <property type="project" value="EnsemblFungi"/>
</dbReference>
<dbReference type="GO" id="GO:0180020">
    <property type="term" value="F:membrane bending activity"/>
    <property type="evidence" value="ECO:0007669"/>
    <property type="project" value="EnsemblFungi"/>
</dbReference>
<evidence type="ECO:0000313" key="21">
    <source>
        <dbReference type="EMBL" id="CDK26243.1"/>
    </source>
</evidence>
<dbReference type="Pfam" id="PF00350">
    <property type="entry name" value="Dynamin_N"/>
    <property type="match status" value="1"/>
</dbReference>
<dbReference type="PRINTS" id="PR00195">
    <property type="entry name" value="DYNAMIN"/>
</dbReference>
<evidence type="ECO:0000256" key="3">
    <source>
        <dbReference type="ARBA" id="ARBA00011980"/>
    </source>
</evidence>
<evidence type="ECO:0000256" key="2">
    <source>
        <dbReference type="ARBA" id="ARBA00004569"/>
    </source>
</evidence>
<dbReference type="GO" id="GO:0005525">
    <property type="term" value="F:GTP binding"/>
    <property type="evidence" value="ECO:0007669"/>
    <property type="project" value="UniProtKB-KW"/>
</dbReference>
<comment type="subcellular location">
    <subcellularLocation>
        <location evidence="1">Mitochondrion inner membrane</location>
    </subcellularLocation>
    <subcellularLocation>
        <location evidence="2">Mitochondrion intermembrane space</location>
    </subcellularLocation>
</comment>